<proteinExistence type="inferred from homology"/>
<evidence type="ECO:0000256" key="2">
    <source>
        <dbReference type="ARBA" id="ARBA00023002"/>
    </source>
</evidence>
<dbReference type="InterPro" id="IPR006139">
    <property type="entry name" value="D-isomer_2_OHA_DH_cat_dom"/>
</dbReference>
<evidence type="ECO:0000313" key="7">
    <source>
        <dbReference type="Proteomes" id="UP001232245"/>
    </source>
</evidence>
<dbReference type="InterPro" id="IPR050223">
    <property type="entry name" value="D-isomer_2-hydroxyacid_DH"/>
</dbReference>
<organism evidence="6 7">
    <name type="scientific">Metabacillus niabensis</name>
    <dbReference type="NCBI Taxonomy" id="324854"/>
    <lineage>
        <taxon>Bacteria</taxon>
        <taxon>Bacillati</taxon>
        <taxon>Bacillota</taxon>
        <taxon>Bacilli</taxon>
        <taxon>Bacillales</taxon>
        <taxon>Bacillaceae</taxon>
        <taxon>Metabacillus</taxon>
    </lineage>
</organism>
<evidence type="ECO:0000313" key="6">
    <source>
        <dbReference type="EMBL" id="MDQ0223916.1"/>
    </source>
</evidence>
<dbReference type="Proteomes" id="UP001232245">
    <property type="component" value="Unassembled WGS sequence"/>
</dbReference>
<feature type="domain" description="D-isomer specific 2-hydroxyacid dehydrogenase catalytic" evidence="4">
    <location>
        <begin position="5"/>
        <end position="318"/>
    </location>
</feature>
<dbReference type="SUPFAM" id="SSF51735">
    <property type="entry name" value="NAD(P)-binding Rossmann-fold domains"/>
    <property type="match status" value="1"/>
</dbReference>
<comment type="similarity">
    <text evidence="1 3">Belongs to the D-isomer specific 2-hydroxyacid dehydrogenase family.</text>
</comment>
<dbReference type="Gene3D" id="3.40.50.720">
    <property type="entry name" value="NAD(P)-binding Rossmann-like Domain"/>
    <property type="match status" value="2"/>
</dbReference>
<dbReference type="InterPro" id="IPR036291">
    <property type="entry name" value="NAD(P)-bd_dom_sf"/>
</dbReference>
<dbReference type="InterPro" id="IPR029752">
    <property type="entry name" value="D-isomer_DH_CS1"/>
</dbReference>
<dbReference type="Pfam" id="PF02826">
    <property type="entry name" value="2-Hacid_dh_C"/>
    <property type="match status" value="1"/>
</dbReference>
<feature type="domain" description="D-isomer specific 2-hydroxyacid dehydrogenase NAD-binding" evidence="5">
    <location>
        <begin position="108"/>
        <end position="287"/>
    </location>
</feature>
<gene>
    <name evidence="6" type="ORF">J2S02_000238</name>
</gene>
<dbReference type="EC" id="1.1.1.215" evidence="6"/>
<dbReference type="SUPFAM" id="SSF52283">
    <property type="entry name" value="Formate/glycerate dehydrogenase catalytic domain-like"/>
    <property type="match status" value="1"/>
</dbReference>
<protein>
    <submittedName>
        <fullName evidence="6">Gluconate 2-dehydrogenase</fullName>
        <ecNumber evidence="6">1.1.1.215</ecNumber>
    </submittedName>
</protein>
<dbReference type="PANTHER" id="PTHR10996:SF283">
    <property type="entry name" value="GLYOXYLATE_HYDROXYPYRUVATE REDUCTASE B"/>
    <property type="match status" value="1"/>
</dbReference>
<dbReference type="PANTHER" id="PTHR10996">
    <property type="entry name" value="2-HYDROXYACID DEHYDROGENASE-RELATED"/>
    <property type="match status" value="1"/>
</dbReference>
<dbReference type="EMBL" id="JAUSTZ010000001">
    <property type="protein sequence ID" value="MDQ0223916.1"/>
    <property type="molecule type" value="Genomic_DNA"/>
</dbReference>
<evidence type="ECO:0000259" key="5">
    <source>
        <dbReference type="Pfam" id="PF02826"/>
    </source>
</evidence>
<evidence type="ECO:0000259" key="4">
    <source>
        <dbReference type="Pfam" id="PF00389"/>
    </source>
</evidence>
<dbReference type="Pfam" id="PF00389">
    <property type="entry name" value="2-Hacid_dh"/>
    <property type="match status" value="1"/>
</dbReference>
<evidence type="ECO:0000256" key="3">
    <source>
        <dbReference type="RuleBase" id="RU003719"/>
    </source>
</evidence>
<accession>A0ABT9YV98</accession>
<dbReference type="GO" id="GO:0008873">
    <property type="term" value="F:gluconate 2-dehydrogenase activity"/>
    <property type="evidence" value="ECO:0007669"/>
    <property type="project" value="UniProtKB-EC"/>
</dbReference>
<keyword evidence="2 3" id="KW-0560">Oxidoreductase</keyword>
<reference evidence="6 7" key="1">
    <citation type="submission" date="2023-07" db="EMBL/GenBank/DDBJ databases">
        <title>Genomic Encyclopedia of Type Strains, Phase IV (KMG-IV): sequencing the most valuable type-strain genomes for metagenomic binning, comparative biology and taxonomic classification.</title>
        <authorList>
            <person name="Goeker M."/>
        </authorList>
    </citation>
    <scope>NUCLEOTIDE SEQUENCE [LARGE SCALE GENOMIC DNA]</scope>
    <source>
        <strain evidence="6 7">DSM 17723</strain>
    </source>
</reference>
<keyword evidence="7" id="KW-1185">Reference proteome</keyword>
<evidence type="ECO:0000256" key="1">
    <source>
        <dbReference type="ARBA" id="ARBA00005854"/>
    </source>
</evidence>
<dbReference type="PROSITE" id="PS00065">
    <property type="entry name" value="D_2_HYDROXYACID_DH_1"/>
    <property type="match status" value="1"/>
</dbReference>
<sequence>MKQKVIVYRKVPNDIIENLTSQFEVVYFERLHDGNYQEFLKELQTADGLLGASMKMNQELLEMAPNLKIISNISVGYDNLDMNELRRRGIKATNTPGVLVDTTADTIFGLLLATARRIPELDHYVKNGEWSGTIGESLFGVDVHHKTLGIIGMGSIGRAIAKRGHFGFDMNILYHNRSRKEEIENEFSAEYCELADLLKNSDYVCLMTPYTPETDKMIGERELRLMKRSAIFINGSRGKNVDEQALIKALKEQWILAAGLDVYEQEPIAKENHLLALPNVVTLPHIGSATKETRDKMARLAADNLIAGLTGNVPPNLIK</sequence>
<comment type="caution">
    <text evidence="6">The sequence shown here is derived from an EMBL/GenBank/DDBJ whole genome shotgun (WGS) entry which is preliminary data.</text>
</comment>
<dbReference type="RefSeq" id="WP_174881661.1">
    <property type="nucleotide sequence ID" value="NZ_JAUSTZ010000001.1"/>
</dbReference>
<dbReference type="CDD" id="cd05301">
    <property type="entry name" value="GDH"/>
    <property type="match status" value="1"/>
</dbReference>
<dbReference type="InterPro" id="IPR006140">
    <property type="entry name" value="D-isomer_DH_NAD-bd"/>
</dbReference>
<name>A0ABT9YV98_9BACI</name>